<evidence type="ECO:0000259" key="1">
    <source>
        <dbReference type="SMART" id="SM00429"/>
    </source>
</evidence>
<dbReference type="PROSITE" id="PS50194">
    <property type="entry name" value="FILAMIN_REPEAT"/>
    <property type="match status" value="1"/>
</dbReference>
<proteinExistence type="predicted"/>
<accession>A0ABV5R4D0</accession>
<evidence type="ECO:0000313" key="2">
    <source>
        <dbReference type="EMBL" id="MFB9571966.1"/>
    </source>
</evidence>
<feature type="domain" description="IPT/TIG" evidence="1">
    <location>
        <begin position="49"/>
        <end position="129"/>
    </location>
</feature>
<dbReference type="RefSeq" id="WP_386143636.1">
    <property type="nucleotide sequence ID" value="NZ_JBHMCG010000028.1"/>
</dbReference>
<feature type="non-terminal residue" evidence="2">
    <location>
        <position position="391"/>
    </location>
</feature>
<dbReference type="InterPro" id="IPR031148">
    <property type="entry name" value="Plexin"/>
</dbReference>
<dbReference type="CDD" id="cd00102">
    <property type="entry name" value="IPT"/>
    <property type="match status" value="3"/>
</dbReference>
<evidence type="ECO:0000313" key="3">
    <source>
        <dbReference type="Proteomes" id="UP001589710"/>
    </source>
</evidence>
<dbReference type="EMBL" id="JBHMCG010000028">
    <property type="protein sequence ID" value="MFB9571966.1"/>
    <property type="molecule type" value="Genomic_DNA"/>
</dbReference>
<feature type="domain" description="IPT/TIG" evidence="1">
    <location>
        <begin position="131"/>
        <end position="211"/>
    </location>
</feature>
<reference evidence="2 3" key="1">
    <citation type="submission" date="2024-09" db="EMBL/GenBank/DDBJ databases">
        <authorList>
            <person name="Sun Q."/>
            <person name="Mori K."/>
        </authorList>
    </citation>
    <scope>NUCLEOTIDE SEQUENCE [LARGE SCALE GENOMIC DNA]</scope>
    <source>
        <strain evidence="2 3">JCM 3331</strain>
    </source>
</reference>
<dbReference type="InterPro" id="IPR014756">
    <property type="entry name" value="Ig_E-set"/>
</dbReference>
<gene>
    <name evidence="2" type="ORF">ACFFTL_06385</name>
</gene>
<dbReference type="InterPro" id="IPR017868">
    <property type="entry name" value="Filamin/ABP280_repeat-like"/>
</dbReference>
<dbReference type="PANTHER" id="PTHR22625">
    <property type="entry name" value="PLEXIN"/>
    <property type="match status" value="1"/>
</dbReference>
<keyword evidence="3" id="KW-1185">Reference proteome</keyword>
<dbReference type="InterPro" id="IPR013783">
    <property type="entry name" value="Ig-like_fold"/>
</dbReference>
<dbReference type="Gene3D" id="2.60.40.10">
    <property type="entry name" value="Immunoglobulins"/>
    <property type="match status" value="5"/>
</dbReference>
<comment type="caution">
    <text evidence="2">The sequence shown here is derived from an EMBL/GenBank/DDBJ whole genome shotgun (WGS) entry which is preliminary data.</text>
</comment>
<organism evidence="2 3">
    <name type="scientific">Streptomyces yanii</name>
    <dbReference type="NCBI Taxonomy" id="78510"/>
    <lineage>
        <taxon>Bacteria</taxon>
        <taxon>Bacillati</taxon>
        <taxon>Actinomycetota</taxon>
        <taxon>Actinomycetes</taxon>
        <taxon>Kitasatosporales</taxon>
        <taxon>Streptomycetaceae</taxon>
        <taxon>Streptomyces</taxon>
    </lineage>
</organism>
<name>A0ABV5R4D0_9ACTN</name>
<dbReference type="Proteomes" id="UP001589710">
    <property type="component" value="Unassembled WGS sequence"/>
</dbReference>
<protein>
    <submittedName>
        <fullName evidence="2">IPT/TIG domain-containing protein</fullName>
    </submittedName>
</protein>
<sequence length="391" mass="37134">FGGNPALSFTVNSATQITAVVPVGTGAVPVTVTTPGGTSNSVTYAYVVAPVLTAVSPVQGRASGGTTVILTGTGLTGATAVSFGSNPATSFTVNSATQITAVAPAGTGPVSVSVTTPGGTSNSVVYTYVAAPVLTAIFPVQGRASGGTTVILTGAGLTGATAVSFGSSAATSYTVNSATQITAVAPAGTGPVSVSVTTPGGTSNSVVYTYVATPALTALSPNQGPTDAGASVTLTGTALTTTNTVSFGATPAAFTVLSDTTVVAQAPAGPAGPVPVTVTTVGGTSNSVVYAYVAAPVLTGVSPVQGRASGGTTVILTGVGLTGATAVNFGGNPALSFTVNSATQITAVAPVGTGAVPVTVTTVGGTTGPVYFFYVVAPSLTAVSPNQGRAS</sequence>
<dbReference type="Pfam" id="PF01833">
    <property type="entry name" value="TIG"/>
    <property type="match status" value="4"/>
</dbReference>
<feature type="domain" description="IPT/TIG" evidence="1">
    <location>
        <begin position="295"/>
        <end position="376"/>
    </location>
</feature>
<dbReference type="PANTHER" id="PTHR22625:SF70">
    <property type="entry name" value="PLEXIN A, ISOFORM A"/>
    <property type="match status" value="1"/>
</dbReference>
<dbReference type="SMART" id="SM00429">
    <property type="entry name" value="IPT"/>
    <property type="match status" value="4"/>
</dbReference>
<dbReference type="InterPro" id="IPR002909">
    <property type="entry name" value="IPT_dom"/>
</dbReference>
<feature type="non-terminal residue" evidence="2">
    <location>
        <position position="1"/>
    </location>
</feature>
<feature type="domain" description="IPT/TIG" evidence="1">
    <location>
        <begin position="213"/>
        <end position="293"/>
    </location>
</feature>
<dbReference type="SUPFAM" id="SSF81296">
    <property type="entry name" value="E set domains"/>
    <property type="match status" value="5"/>
</dbReference>